<name>A0A8X6Y5S9_9ARAC</name>
<dbReference type="InterPro" id="IPR015424">
    <property type="entry name" value="PyrdxlP-dep_Trfase"/>
</dbReference>
<dbReference type="PROSITE" id="PS50850">
    <property type="entry name" value="MFS"/>
    <property type="match status" value="1"/>
</dbReference>
<feature type="domain" description="Major facilitator superfamily (MFS) profile" evidence="8">
    <location>
        <begin position="322"/>
        <end position="737"/>
    </location>
</feature>
<comment type="caution">
    <text evidence="9">The sequence shown here is derived from an EMBL/GenBank/DDBJ whole genome shotgun (WGS) entry which is preliminary data.</text>
</comment>
<dbReference type="CDD" id="cd00609">
    <property type="entry name" value="AAT_like"/>
    <property type="match status" value="1"/>
</dbReference>
<keyword evidence="6" id="KW-0663">Pyridoxal phosphate</keyword>
<dbReference type="Gene3D" id="3.90.1150.10">
    <property type="entry name" value="Aspartate Aminotransferase, domain 1"/>
    <property type="match status" value="1"/>
</dbReference>
<dbReference type="EMBL" id="BMAV01015538">
    <property type="protein sequence ID" value="GFY65409.1"/>
    <property type="molecule type" value="Genomic_DNA"/>
</dbReference>
<comment type="subcellular location">
    <subcellularLocation>
        <location evidence="2">Membrane</location>
        <topology evidence="2">Multi-pass membrane protein</topology>
    </subcellularLocation>
</comment>
<dbReference type="GO" id="GO:0033854">
    <property type="term" value="F:glutamate-prephenate aminotransferase activity"/>
    <property type="evidence" value="ECO:0007669"/>
    <property type="project" value="UniProtKB-ARBA"/>
</dbReference>
<reference evidence="9" key="1">
    <citation type="submission" date="2020-08" db="EMBL/GenBank/DDBJ databases">
        <title>Multicomponent nature underlies the extraordinary mechanical properties of spider dragline silk.</title>
        <authorList>
            <person name="Kono N."/>
            <person name="Nakamura H."/>
            <person name="Mori M."/>
            <person name="Yoshida Y."/>
            <person name="Ohtoshi R."/>
            <person name="Malay A.D."/>
            <person name="Moran D.A.P."/>
            <person name="Tomita M."/>
            <person name="Numata K."/>
            <person name="Arakawa K."/>
        </authorList>
    </citation>
    <scope>NUCLEOTIDE SEQUENCE</scope>
</reference>
<keyword evidence="7" id="KW-0812">Transmembrane</keyword>
<dbReference type="PANTHER" id="PTHR46383">
    <property type="entry name" value="ASPARTATE AMINOTRANSFERASE"/>
    <property type="match status" value="1"/>
</dbReference>
<dbReference type="SUPFAM" id="SSF53383">
    <property type="entry name" value="PLP-dependent transferases"/>
    <property type="match status" value="1"/>
</dbReference>
<keyword evidence="7" id="KW-0472">Membrane</keyword>
<feature type="transmembrane region" description="Helical" evidence="7">
    <location>
        <begin position="582"/>
        <end position="601"/>
    </location>
</feature>
<evidence type="ECO:0000256" key="1">
    <source>
        <dbReference type="ARBA" id="ARBA00001933"/>
    </source>
</evidence>
<dbReference type="InterPro" id="IPR020846">
    <property type="entry name" value="MFS_dom"/>
</dbReference>
<dbReference type="GO" id="GO:0016020">
    <property type="term" value="C:membrane"/>
    <property type="evidence" value="ECO:0007669"/>
    <property type="project" value="UniProtKB-SubCell"/>
</dbReference>
<feature type="transmembrane region" description="Helical" evidence="7">
    <location>
        <begin position="536"/>
        <end position="556"/>
    </location>
</feature>
<sequence>MSDLAKRMSLIKPSPTIAVTDKANKLKNEGKKICVLAAGEPDFDTPDHIKKAAIQAISEGKTKYTAVDGTRELKEAIINKLRRDNNLEYTFNQICVGTGAKQVLFNLFMATINSGDEVIIPAPYWVSYVDMVNLFGGLPVVVECKQNFKLTAELLKSRITKKTKWLILNSPNNPAGVVYTYSELKDIAQVLLEYPHVNVVTDDIYEHIIYDEKFFTIAQVEPKLYNRVFVVNGVSKAYAMTGWRIGYIAGRSDVVKAISTLQSQSTSNPNSIAQAAAAAALNGDHSFLKERTRIFKSRRDFMVKKLNSAPGLSASIPQGAFYLFVSCEGLLSKSTKSGKVINNDLDFTEYLLEDHLVAVVPGIAFGLENFIRISYATSQEQLEIGCDSYTLAHIPVGLALDRFGPKFVLPACIALTFTGTLPLICFDEWYYSILGRVIVGIGSSASAIGLFKVASMYFSQEKSARMASLSIVIGLLGAIYGGLPLDFLLNKFGWNYVIYTFSAFGCLLALLLVLITPSSSSEESASDNIFQDLKTVLFNKHIILISFFGGLMVGPLEGFADGWAKAFLCEAYQMTGDLASSLSSLMFIGMGTGSFFLAYLLEKYPDKHYEVIIACSFAMIASFLLLFTQAGGLYIALPALLVIGFASGYQVITIYKAISYVNSNLVGLATAISNMIVMVFGYFFHTGIAKIIDLCWNGMVVQGNPVYGTELLVKAISIIPVCLLLAVFGFMWLKKSSYDKCFRKGL</sequence>
<evidence type="ECO:0000256" key="3">
    <source>
        <dbReference type="ARBA" id="ARBA00007441"/>
    </source>
</evidence>
<dbReference type="OrthoDB" id="6500941at2759"/>
<dbReference type="GO" id="GO:0006520">
    <property type="term" value="P:amino acid metabolic process"/>
    <property type="evidence" value="ECO:0007669"/>
    <property type="project" value="InterPro"/>
</dbReference>
<evidence type="ECO:0000256" key="7">
    <source>
        <dbReference type="SAM" id="Phobius"/>
    </source>
</evidence>
<dbReference type="Gene3D" id="3.40.640.10">
    <property type="entry name" value="Type I PLP-dependent aspartate aminotransferase-like (Major domain)"/>
    <property type="match status" value="1"/>
</dbReference>
<organism evidence="9 10">
    <name type="scientific">Trichonephila inaurata madagascariensis</name>
    <dbReference type="NCBI Taxonomy" id="2747483"/>
    <lineage>
        <taxon>Eukaryota</taxon>
        <taxon>Metazoa</taxon>
        <taxon>Ecdysozoa</taxon>
        <taxon>Arthropoda</taxon>
        <taxon>Chelicerata</taxon>
        <taxon>Arachnida</taxon>
        <taxon>Araneae</taxon>
        <taxon>Araneomorphae</taxon>
        <taxon>Entelegynae</taxon>
        <taxon>Araneoidea</taxon>
        <taxon>Nephilidae</taxon>
        <taxon>Trichonephila</taxon>
        <taxon>Trichonephila inaurata</taxon>
    </lineage>
</organism>
<dbReference type="GO" id="GO:0022857">
    <property type="term" value="F:transmembrane transporter activity"/>
    <property type="evidence" value="ECO:0007669"/>
    <property type="project" value="InterPro"/>
</dbReference>
<dbReference type="GO" id="GO:0030170">
    <property type="term" value="F:pyridoxal phosphate binding"/>
    <property type="evidence" value="ECO:0007669"/>
    <property type="project" value="InterPro"/>
</dbReference>
<dbReference type="Pfam" id="PF00155">
    <property type="entry name" value="Aminotran_1_2"/>
    <property type="match status" value="1"/>
</dbReference>
<evidence type="ECO:0000256" key="2">
    <source>
        <dbReference type="ARBA" id="ARBA00004141"/>
    </source>
</evidence>
<dbReference type="InterPro" id="IPR015421">
    <property type="entry name" value="PyrdxlP-dep_Trfase_major"/>
</dbReference>
<dbReference type="Proteomes" id="UP000886998">
    <property type="component" value="Unassembled WGS sequence"/>
</dbReference>
<evidence type="ECO:0000313" key="10">
    <source>
        <dbReference type="Proteomes" id="UP000886998"/>
    </source>
</evidence>
<dbReference type="PROSITE" id="PS00105">
    <property type="entry name" value="AA_TRANSFER_CLASS_1"/>
    <property type="match status" value="1"/>
</dbReference>
<feature type="transmembrane region" description="Helical" evidence="7">
    <location>
        <begin position="711"/>
        <end position="733"/>
    </location>
</feature>
<dbReference type="InterPro" id="IPR004839">
    <property type="entry name" value="Aminotransferase_I/II_large"/>
</dbReference>
<dbReference type="GO" id="GO:0033853">
    <property type="term" value="F:aspartate-prephenate aminotransferase activity"/>
    <property type="evidence" value="ECO:0007669"/>
    <property type="project" value="UniProtKB-ARBA"/>
</dbReference>
<dbReference type="InterPro" id="IPR050596">
    <property type="entry name" value="AspAT/PAT-like"/>
</dbReference>
<dbReference type="InterPro" id="IPR036259">
    <property type="entry name" value="MFS_trans_sf"/>
</dbReference>
<accession>A0A8X6Y5S9</accession>
<evidence type="ECO:0000256" key="5">
    <source>
        <dbReference type="ARBA" id="ARBA00022679"/>
    </source>
</evidence>
<dbReference type="FunFam" id="3.40.640.10:FF:000033">
    <property type="entry name" value="Aspartate aminotransferase"/>
    <property type="match status" value="1"/>
</dbReference>
<dbReference type="AlphaFoldDB" id="A0A8X6Y5S9"/>
<dbReference type="InterPro" id="IPR011701">
    <property type="entry name" value="MFS"/>
</dbReference>
<evidence type="ECO:0000256" key="4">
    <source>
        <dbReference type="ARBA" id="ARBA00022576"/>
    </source>
</evidence>
<gene>
    <name evidence="9" type="primary">aatA</name>
    <name evidence="9" type="ORF">TNIN_39101</name>
</gene>
<proteinExistence type="inferred from homology"/>
<keyword evidence="5" id="KW-0808">Transferase</keyword>
<feature type="transmembrane region" description="Helical" evidence="7">
    <location>
        <begin position="466"/>
        <end position="484"/>
    </location>
</feature>
<dbReference type="PANTHER" id="PTHR46383:SF1">
    <property type="entry name" value="ASPARTATE AMINOTRANSFERASE"/>
    <property type="match status" value="1"/>
</dbReference>
<evidence type="ECO:0000313" key="9">
    <source>
        <dbReference type="EMBL" id="GFY65409.1"/>
    </source>
</evidence>
<feature type="transmembrane region" description="Helical" evidence="7">
    <location>
        <begin position="633"/>
        <end position="652"/>
    </location>
</feature>
<comment type="similarity">
    <text evidence="3">Belongs to the class-I pyridoxal-phosphate-dependent aminotransferase family.</text>
</comment>
<dbReference type="InterPro" id="IPR004838">
    <property type="entry name" value="NHTrfase_class1_PyrdxlP-BS"/>
</dbReference>
<dbReference type="CDD" id="cd06174">
    <property type="entry name" value="MFS"/>
    <property type="match status" value="1"/>
</dbReference>
<keyword evidence="10" id="KW-1185">Reference proteome</keyword>
<keyword evidence="4" id="KW-0032">Aminotransferase</keyword>
<feature type="transmembrane region" description="Helical" evidence="7">
    <location>
        <begin position="664"/>
        <end position="684"/>
    </location>
</feature>
<feature type="transmembrane region" description="Helical" evidence="7">
    <location>
        <begin position="608"/>
        <end position="627"/>
    </location>
</feature>
<comment type="cofactor">
    <cofactor evidence="1">
        <name>pyridoxal 5'-phosphate</name>
        <dbReference type="ChEBI" id="CHEBI:597326"/>
    </cofactor>
</comment>
<protein>
    <recommendedName>
        <fullName evidence="8">Major facilitator superfamily (MFS) profile domain-containing protein</fullName>
    </recommendedName>
</protein>
<dbReference type="InterPro" id="IPR015422">
    <property type="entry name" value="PyrdxlP-dep_Trfase_small"/>
</dbReference>
<dbReference type="Pfam" id="PF07690">
    <property type="entry name" value="MFS_1"/>
    <property type="match status" value="1"/>
</dbReference>
<dbReference type="Gene3D" id="1.20.1250.20">
    <property type="entry name" value="MFS general substrate transporter like domains"/>
    <property type="match status" value="2"/>
</dbReference>
<feature type="transmembrane region" description="Helical" evidence="7">
    <location>
        <begin position="430"/>
        <end position="454"/>
    </location>
</feature>
<dbReference type="SUPFAM" id="SSF103473">
    <property type="entry name" value="MFS general substrate transporter"/>
    <property type="match status" value="1"/>
</dbReference>
<evidence type="ECO:0000256" key="6">
    <source>
        <dbReference type="ARBA" id="ARBA00022898"/>
    </source>
</evidence>
<keyword evidence="7" id="KW-1133">Transmembrane helix</keyword>
<feature type="transmembrane region" description="Helical" evidence="7">
    <location>
        <begin position="496"/>
        <end position="515"/>
    </location>
</feature>
<evidence type="ECO:0000259" key="8">
    <source>
        <dbReference type="PROSITE" id="PS50850"/>
    </source>
</evidence>